<dbReference type="PROSITE" id="PS01124">
    <property type="entry name" value="HTH_ARAC_FAMILY_2"/>
    <property type="match status" value="1"/>
</dbReference>
<organism evidence="3 4">
    <name type="scientific">Phocaeicola coprophilus DSM 18228 = JCM 13818</name>
    <dbReference type="NCBI Taxonomy" id="547042"/>
    <lineage>
        <taxon>Bacteria</taxon>
        <taxon>Pseudomonadati</taxon>
        <taxon>Bacteroidota</taxon>
        <taxon>Bacteroidia</taxon>
        <taxon>Bacteroidales</taxon>
        <taxon>Bacteroidaceae</taxon>
        <taxon>Phocaeicola</taxon>
    </lineage>
</organism>
<accession>S0F710</accession>
<dbReference type="Proteomes" id="UP000014073">
    <property type="component" value="Unassembled WGS sequence"/>
</dbReference>
<evidence type="ECO:0000256" key="1">
    <source>
        <dbReference type="ARBA" id="ARBA00023125"/>
    </source>
</evidence>
<keyword evidence="4" id="KW-1185">Reference proteome</keyword>
<dbReference type="RefSeq" id="WP_008141287.1">
    <property type="nucleotide sequence ID" value="NZ_EQ973634.1"/>
</dbReference>
<dbReference type="SMART" id="SM00342">
    <property type="entry name" value="HTH_ARAC"/>
    <property type="match status" value="1"/>
</dbReference>
<dbReference type="AlphaFoldDB" id="S0F710"/>
<sequence length="366" mass="42373">MVGLKILLSWASLTFLLSSGVLFMRRRSGDRSRLFLAWVWLFAGLAFLCRLLAPAFDQPIVNQVLPVTNMGGGLWAIVFLYLYPLEAIGNGWLTRRNMLLFLMPGLVLGVILWFMKPYARELTSFADIWTYIGEFNVWFRLAALILGVSFYAVFLYYIPYNWMKSTVYHSWIVLYSVKIQLISVCFVLFMLTGLAWVSSIHLLVCMAVAVTVTYRELFIRFEVRCTEDPQQESDKSDVLPDLVADVEPTDPLIERLRRLMDDDQIWRNPDIDLPYLAQELNTNRSYLSKAIQDDGYKNFADMINRKRIAEFLKLADAGSVVSVQDTFFYVGFRSRETALRCFKKYVGVSPTDYLRSRMAYHTLQTE</sequence>
<dbReference type="eggNOG" id="COG2207">
    <property type="taxonomic scope" value="Bacteria"/>
</dbReference>
<comment type="caution">
    <text evidence="3">The sequence shown here is derived from an EMBL/GenBank/DDBJ whole genome shotgun (WGS) entry which is preliminary data.</text>
</comment>
<evidence type="ECO:0000313" key="4">
    <source>
        <dbReference type="Proteomes" id="UP000014073"/>
    </source>
</evidence>
<dbReference type="Pfam" id="PF12833">
    <property type="entry name" value="HTH_18"/>
    <property type="match status" value="1"/>
</dbReference>
<dbReference type="HOGENOM" id="CLU_041408_0_0_10"/>
<dbReference type="PANTHER" id="PTHR43280:SF29">
    <property type="entry name" value="ARAC-FAMILY TRANSCRIPTIONAL REGULATOR"/>
    <property type="match status" value="1"/>
</dbReference>
<dbReference type="GeneID" id="78405248"/>
<feature type="domain" description="HTH araC/xylS-type" evidence="2">
    <location>
        <begin position="254"/>
        <end position="356"/>
    </location>
</feature>
<dbReference type="Gene3D" id="1.10.10.60">
    <property type="entry name" value="Homeodomain-like"/>
    <property type="match status" value="1"/>
</dbReference>
<reference evidence="3 4" key="1">
    <citation type="submission" date="2008-12" db="EMBL/GenBank/DDBJ databases">
        <authorList>
            <person name="Fulton L."/>
            <person name="Clifton S."/>
            <person name="Fulton B."/>
            <person name="Xu J."/>
            <person name="Minx P."/>
            <person name="Pepin K.H."/>
            <person name="Johnson M."/>
            <person name="Bhonagiri V."/>
            <person name="Nash W.E."/>
            <person name="Mardis E.R."/>
            <person name="Wilson R.K."/>
        </authorList>
    </citation>
    <scope>NUCLEOTIDE SEQUENCE [LARGE SCALE GENOMIC DNA]</scope>
    <source>
        <strain evidence="3 4">DSM 18228</strain>
    </source>
</reference>
<dbReference type="EMBL" id="ACBW01000078">
    <property type="protein sequence ID" value="EEF75487.1"/>
    <property type="molecule type" value="Genomic_DNA"/>
</dbReference>
<protein>
    <recommendedName>
        <fullName evidence="2">HTH araC/xylS-type domain-containing protein</fullName>
    </recommendedName>
</protein>
<dbReference type="GO" id="GO:0043565">
    <property type="term" value="F:sequence-specific DNA binding"/>
    <property type="evidence" value="ECO:0007669"/>
    <property type="project" value="InterPro"/>
</dbReference>
<evidence type="ECO:0000259" key="2">
    <source>
        <dbReference type="PROSITE" id="PS01124"/>
    </source>
</evidence>
<keyword evidence="1" id="KW-0238">DNA-binding</keyword>
<dbReference type="GO" id="GO:0003700">
    <property type="term" value="F:DNA-binding transcription factor activity"/>
    <property type="evidence" value="ECO:0007669"/>
    <property type="project" value="InterPro"/>
</dbReference>
<evidence type="ECO:0000313" key="3">
    <source>
        <dbReference type="EMBL" id="EEF75487.1"/>
    </source>
</evidence>
<dbReference type="PANTHER" id="PTHR43280">
    <property type="entry name" value="ARAC-FAMILY TRANSCRIPTIONAL REGULATOR"/>
    <property type="match status" value="1"/>
</dbReference>
<dbReference type="OrthoDB" id="1028319at2"/>
<proteinExistence type="predicted"/>
<name>S0F710_9BACT</name>
<dbReference type="InterPro" id="IPR018060">
    <property type="entry name" value="HTH_AraC"/>
</dbReference>
<gene>
    <name evidence="3" type="ORF">BACCOPRO_00976</name>
</gene>
<dbReference type="STRING" id="547042.BACCOPRO_00976"/>